<dbReference type="InterPro" id="IPR016288">
    <property type="entry name" value="Beta_cellobiohydrolase"/>
</dbReference>
<reference evidence="1 2" key="1">
    <citation type="submission" date="2014-06" db="EMBL/GenBank/DDBJ databases">
        <title>Evolutionary Origins and Diversification of the Mycorrhizal Mutualists.</title>
        <authorList>
            <consortium name="DOE Joint Genome Institute"/>
            <consortium name="Mycorrhizal Genomics Consortium"/>
            <person name="Kohler A."/>
            <person name="Kuo A."/>
            <person name="Nagy L.G."/>
            <person name="Floudas D."/>
            <person name="Copeland A."/>
            <person name="Barry K.W."/>
            <person name="Cichocki N."/>
            <person name="Veneault-Fourrey C."/>
            <person name="LaButti K."/>
            <person name="Lindquist E.A."/>
            <person name="Lipzen A."/>
            <person name="Lundell T."/>
            <person name="Morin E."/>
            <person name="Murat C."/>
            <person name="Riley R."/>
            <person name="Ohm R."/>
            <person name="Sun H."/>
            <person name="Tunlid A."/>
            <person name="Henrissat B."/>
            <person name="Grigoriev I.V."/>
            <person name="Hibbett D.S."/>
            <person name="Martin F."/>
        </authorList>
    </citation>
    <scope>NUCLEOTIDE SEQUENCE [LARGE SCALE GENOMIC DNA]</scope>
    <source>
        <strain evidence="1 2">SS14</strain>
    </source>
</reference>
<keyword evidence="2" id="KW-1185">Reference proteome</keyword>
<dbReference type="SUPFAM" id="SSF51989">
    <property type="entry name" value="Glycosyl hydrolases family 6, cellulases"/>
    <property type="match status" value="1"/>
</dbReference>
<sequence length="289" mass="32071">MAHAVLELGISPCISSRVNPFDTLLTSVPIRRAQPLLTYKEFVAYAIANLRSVSESLSSCPIVWPGLEDVEFSDFTVRDLATDVSHYNLLREPEPEEPAQAPNPNYDEKLYINVIASILTQNRFPAHFIVDQVGLGMRPTINTGNTLIDAPIEVHLLCPTICTTLGRLDVALHDEETSDVVHLLRGIYPASITHLFVTVLGSVPSACIAPIVDCIIADYPSLIHLYLAVEHNIAIPDILQRGRWPDLTQITLEPYGSLFDPTMPTLDAPRRAAIIMADFLRRHTKLESF</sequence>
<dbReference type="Pfam" id="PF01341">
    <property type="entry name" value="Glyco_hydro_6"/>
    <property type="match status" value="1"/>
</dbReference>
<gene>
    <name evidence="1" type="ORF">M422DRAFT_262543</name>
</gene>
<dbReference type="GO" id="GO:0004553">
    <property type="term" value="F:hydrolase activity, hydrolyzing O-glycosyl compounds"/>
    <property type="evidence" value="ECO:0007669"/>
    <property type="project" value="InterPro"/>
</dbReference>
<dbReference type="HOGENOM" id="CLU_963678_0_0_1"/>
<dbReference type="EMBL" id="KN837191">
    <property type="protein sequence ID" value="KIJ35165.1"/>
    <property type="molecule type" value="Genomic_DNA"/>
</dbReference>
<dbReference type="InterPro" id="IPR036434">
    <property type="entry name" value="Beta_cellobiohydrolase_sf"/>
</dbReference>
<dbReference type="Proteomes" id="UP000054279">
    <property type="component" value="Unassembled WGS sequence"/>
</dbReference>
<protein>
    <submittedName>
        <fullName evidence="1">Unplaced genomic scaffold SPHSTscaffold_116, whole genome shotgun sequence</fullName>
    </submittedName>
</protein>
<dbReference type="AlphaFoldDB" id="A0A0C9VCA3"/>
<evidence type="ECO:0000313" key="1">
    <source>
        <dbReference type="EMBL" id="KIJ35165.1"/>
    </source>
</evidence>
<dbReference type="GO" id="GO:0030245">
    <property type="term" value="P:cellulose catabolic process"/>
    <property type="evidence" value="ECO:0007669"/>
    <property type="project" value="InterPro"/>
</dbReference>
<organism evidence="1 2">
    <name type="scientific">Sphaerobolus stellatus (strain SS14)</name>
    <dbReference type="NCBI Taxonomy" id="990650"/>
    <lineage>
        <taxon>Eukaryota</taxon>
        <taxon>Fungi</taxon>
        <taxon>Dikarya</taxon>
        <taxon>Basidiomycota</taxon>
        <taxon>Agaricomycotina</taxon>
        <taxon>Agaricomycetes</taxon>
        <taxon>Phallomycetidae</taxon>
        <taxon>Geastrales</taxon>
        <taxon>Sphaerobolaceae</taxon>
        <taxon>Sphaerobolus</taxon>
    </lineage>
</organism>
<proteinExistence type="predicted"/>
<name>A0A0C9VCA3_SPHS4</name>
<accession>A0A0C9VCA3</accession>
<evidence type="ECO:0000313" key="2">
    <source>
        <dbReference type="Proteomes" id="UP000054279"/>
    </source>
</evidence>
<dbReference type="Gene3D" id="3.20.20.40">
    <property type="entry name" value="1, 4-beta cellobiohydrolase"/>
    <property type="match status" value="1"/>
</dbReference>
<dbReference type="OrthoDB" id="64893at2759"/>